<dbReference type="AlphaFoldDB" id="A0A9W6RGQ4"/>
<dbReference type="InterPro" id="IPR019587">
    <property type="entry name" value="Polyketide_cyclase/dehydratase"/>
</dbReference>
<dbReference type="Gene3D" id="3.30.530.20">
    <property type="match status" value="1"/>
</dbReference>
<dbReference type="Pfam" id="PF10604">
    <property type="entry name" value="Polyketide_cyc2"/>
    <property type="match status" value="1"/>
</dbReference>
<evidence type="ECO:0008006" key="3">
    <source>
        <dbReference type="Google" id="ProtNLM"/>
    </source>
</evidence>
<protein>
    <recommendedName>
        <fullName evidence="3">SRPBCC family protein</fullName>
    </recommendedName>
</protein>
<organism evidence="1 2">
    <name type="scientific">Actinoallomurus iriomotensis</name>
    <dbReference type="NCBI Taxonomy" id="478107"/>
    <lineage>
        <taxon>Bacteria</taxon>
        <taxon>Bacillati</taxon>
        <taxon>Actinomycetota</taxon>
        <taxon>Actinomycetes</taxon>
        <taxon>Streptosporangiales</taxon>
        <taxon>Thermomonosporaceae</taxon>
        <taxon>Actinoallomurus</taxon>
    </lineage>
</organism>
<reference evidence="1" key="1">
    <citation type="submission" date="2023-03" db="EMBL/GenBank/DDBJ databases">
        <title>Actinoallomurus iriomotensis NBRC 103681.</title>
        <authorList>
            <person name="Ichikawa N."/>
            <person name="Sato H."/>
            <person name="Tonouchi N."/>
        </authorList>
    </citation>
    <scope>NUCLEOTIDE SEQUENCE</scope>
    <source>
        <strain evidence="1">NBRC 103681</strain>
    </source>
</reference>
<evidence type="ECO:0000313" key="1">
    <source>
        <dbReference type="EMBL" id="GLY75781.1"/>
    </source>
</evidence>
<dbReference type="EMBL" id="BSTJ01000004">
    <property type="protein sequence ID" value="GLY75781.1"/>
    <property type="molecule type" value="Genomic_DNA"/>
</dbReference>
<dbReference type="RefSeq" id="WP_285623208.1">
    <property type="nucleotide sequence ID" value="NZ_BSTJ01000004.1"/>
</dbReference>
<evidence type="ECO:0000313" key="2">
    <source>
        <dbReference type="Proteomes" id="UP001165135"/>
    </source>
</evidence>
<accession>A0A9W6RGQ4</accession>
<gene>
    <name evidence="1" type="ORF">Airi01_040480</name>
</gene>
<proteinExistence type="predicted"/>
<dbReference type="InterPro" id="IPR023393">
    <property type="entry name" value="START-like_dom_sf"/>
</dbReference>
<comment type="caution">
    <text evidence="1">The sequence shown here is derived from an EMBL/GenBank/DDBJ whole genome shotgun (WGS) entry which is preliminary data.</text>
</comment>
<dbReference type="SUPFAM" id="SSF55961">
    <property type="entry name" value="Bet v1-like"/>
    <property type="match status" value="1"/>
</dbReference>
<name>A0A9W6RGQ4_9ACTN</name>
<sequence length="133" mass="14319">MTEYEASRSIAAAPESVFAVASDVGAMDDWLPRDVHVESAEPPEVTVTHGADVDRERALLRADPDQLRVEWGTRDTDEYAGWLQVTGMGTGPSEVVVHLSFFDPDHAPPGPDVEAALHRSLDRLAEKVGKGGG</sequence>
<dbReference type="Proteomes" id="UP001165135">
    <property type="component" value="Unassembled WGS sequence"/>
</dbReference>